<feature type="region of interest" description="Disordered" evidence="1">
    <location>
        <begin position="538"/>
        <end position="595"/>
    </location>
</feature>
<dbReference type="PANTHER" id="PTHR45849:SF1">
    <property type="entry name" value="FACT COMPLEX SUBUNIT SSRP1"/>
    <property type="match status" value="1"/>
</dbReference>
<dbReference type="SUPFAM" id="SSF50729">
    <property type="entry name" value="PH domain-like"/>
    <property type="match status" value="1"/>
</dbReference>
<dbReference type="AlphaFoldDB" id="V6LPC1"/>
<dbReference type="GO" id="GO:0031491">
    <property type="term" value="F:nucleosome binding"/>
    <property type="evidence" value="ECO:0007669"/>
    <property type="project" value="TreeGrafter"/>
</dbReference>
<dbReference type="InterPro" id="IPR050454">
    <property type="entry name" value="RTT106/SSRP1_HistChap/FACT"/>
</dbReference>
<evidence type="ECO:0000313" key="3">
    <source>
        <dbReference type="EMBL" id="KAH0574405.1"/>
    </source>
</evidence>
<dbReference type="VEuPathDB" id="GiardiaDB:SS50377_24361"/>
<evidence type="ECO:0000313" key="2">
    <source>
        <dbReference type="EMBL" id="EST46088.1"/>
    </source>
</evidence>
<protein>
    <submittedName>
        <fullName evidence="3">Nucleosome-binding factor SPN, POB3 subunit</fullName>
    </submittedName>
</protein>
<gene>
    <name evidence="2" type="ORF">SS50377_14079</name>
    <name evidence="3" type="ORF">SS50377_24361</name>
</gene>
<organism evidence="2">
    <name type="scientific">Spironucleus salmonicida</name>
    <dbReference type="NCBI Taxonomy" id="348837"/>
    <lineage>
        <taxon>Eukaryota</taxon>
        <taxon>Metamonada</taxon>
        <taxon>Diplomonadida</taxon>
        <taxon>Hexamitidae</taxon>
        <taxon>Hexamitinae</taxon>
        <taxon>Spironucleus</taxon>
    </lineage>
</organism>
<reference evidence="2 3" key="1">
    <citation type="journal article" date="2014" name="PLoS Genet.">
        <title>The Genome of Spironucleus salmonicida Highlights a Fish Pathogen Adapted to Fluctuating Environments.</title>
        <authorList>
            <person name="Xu F."/>
            <person name="Jerlstrom-Hultqvist J."/>
            <person name="Einarsson E."/>
            <person name="Astvaldsson A."/>
            <person name="Svard S.G."/>
            <person name="Andersson J.O."/>
        </authorList>
    </citation>
    <scope>NUCLEOTIDE SEQUENCE</scope>
    <source>
        <strain evidence="3">ATCC 50377</strain>
    </source>
</reference>
<feature type="compositionally biased region" description="Acidic residues" evidence="1">
    <location>
        <begin position="541"/>
        <end position="551"/>
    </location>
</feature>
<dbReference type="GO" id="GO:0042393">
    <property type="term" value="F:histone binding"/>
    <property type="evidence" value="ECO:0007669"/>
    <property type="project" value="TreeGrafter"/>
</dbReference>
<evidence type="ECO:0000256" key="1">
    <source>
        <dbReference type="SAM" id="MobiDB-lite"/>
    </source>
</evidence>
<accession>V6LPC1</accession>
<dbReference type="EMBL" id="AUWU02000004">
    <property type="protein sequence ID" value="KAH0574405.1"/>
    <property type="molecule type" value="Genomic_DNA"/>
</dbReference>
<feature type="compositionally biased region" description="Basic and acidic residues" evidence="1">
    <location>
        <begin position="552"/>
        <end position="561"/>
    </location>
</feature>
<keyword evidence="4" id="KW-1185">Reference proteome</keyword>
<evidence type="ECO:0000313" key="4">
    <source>
        <dbReference type="Proteomes" id="UP000018208"/>
    </source>
</evidence>
<feature type="region of interest" description="Disordered" evidence="1">
    <location>
        <begin position="624"/>
        <end position="647"/>
    </location>
</feature>
<name>V6LPC1_9EUKA</name>
<proteinExistence type="predicted"/>
<dbReference type="PANTHER" id="PTHR45849">
    <property type="entry name" value="FACT COMPLEX SUBUNIT SSRP1"/>
    <property type="match status" value="1"/>
</dbReference>
<dbReference type="GO" id="GO:0035101">
    <property type="term" value="C:FACT complex"/>
    <property type="evidence" value="ECO:0007669"/>
    <property type="project" value="TreeGrafter"/>
</dbReference>
<reference evidence="3" key="2">
    <citation type="submission" date="2020-12" db="EMBL/GenBank/DDBJ databases">
        <title>New Spironucleus salmonicida genome in near-complete chromosomes.</title>
        <authorList>
            <person name="Xu F."/>
            <person name="Kurt Z."/>
            <person name="Jimenez-Gonzalez A."/>
            <person name="Astvaldsson A."/>
            <person name="Andersson J.O."/>
            <person name="Svard S.G."/>
        </authorList>
    </citation>
    <scope>NUCLEOTIDE SEQUENCE</scope>
    <source>
        <strain evidence="3">ATCC 50377</strain>
    </source>
</reference>
<dbReference type="Gene3D" id="2.30.29.30">
    <property type="entry name" value="Pleckstrin-homology domain (PH domain)/Phosphotyrosine-binding domain (PTB)"/>
    <property type="match status" value="1"/>
</dbReference>
<dbReference type="EMBL" id="KI546085">
    <property type="protein sequence ID" value="EST46088.1"/>
    <property type="molecule type" value="Genomic_DNA"/>
</dbReference>
<sequence length="647" mass="74334">MQLDCKLIDFSSFPVQGKLSIDIDNIIFRPNINDNQAAEVSLHRSDLRAITVADIGFRSEKGPYIEYTFYMKDVQQLYSFCEILKSQQDQITQYINEHYLITPQERDIDVAGWNWGTVKVSQHSLTLQPVLEEDEEDIDSFNEEKNEPSQTTNTKIEDDIDDIEDIEVFHVPISQIAEFQRLDKRDLMVELIPSNVQQAVYVKSLTFLLKDEFTRNNIYNQLSQFSVNTTSSRILFLEGIQITQPAGKYLIEFQSNQFKLLSSKEFLRTSRDVTRLYLLEKPSKDYQKQFFLIIQLSSGKRIDGHDFLALEVSDRRESREVHLGELQDKLVPHLQIPGFSTFLNAPSSMYGVDSLLEEAGSARRANAVQLRRVPQFIIALKMFQFICDRATTIFSDQAKTSFYLQQNISTNDCLSLEDENNELTCAVTCRYKQKSQRDMYAYFLSKAIMLLPQDIQLINYNEILTITIEADTKNSHGNTKFARMIFKIRGGSESIELSKVETEKVEIIISFIRRKNIANLKIYNQYREDGGRVVGQKELDNDQDDEEDSDFNETKSDDSAAHYEYSSEGGDSGDEDNQKTVKEVGQVKQKPEKKVSKDAFMLQIDEIDNVKPEDALEDIGRPMEWAGKINTNQNDGSDYGSAEEPSD</sequence>
<dbReference type="Proteomes" id="UP000018208">
    <property type="component" value="Unassembled WGS sequence"/>
</dbReference>
<dbReference type="InterPro" id="IPR011993">
    <property type="entry name" value="PH-like_dom_sf"/>
</dbReference>